<gene>
    <name evidence="2" type="ORF">LSTR_LSTR002887</name>
</gene>
<feature type="signal peptide" evidence="1">
    <location>
        <begin position="1"/>
        <end position="21"/>
    </location>
</feature>
<evidence type="ECO:0000313" key="3">
    <source>
        <dbReference type="Proteomes" id="UP000291343"/>
    </source>
</evidence>
<proteinExistence type="predicted"/>
<name>A0A482XU04_LAOST</name>
<dbReference type="InParanoid" id="A0A482XU04"/>
<dbReference type="Proteomes" id="UP000291343">
    <property type="component" value="Unassembled WGS sequence"/>
</dbReference>
<feature type="chain" id="PRO_5019714874" description="Ig-like domain-containing protein" evidence="1">
    <location>
        <begin position="22"/>
        <end position="59"/>
    </location>
</feature>
<evidence type="ECO:0000313" key="2">
    <source>
        <dbReference type="EMBL" id="RZF49266.1"/>
    </source>
</evidence>
<evidence type="ECO:0000256" key="1">
    <source>
        <dbReference type="SAM" id="SignalP"/>
    </source>
</evidence>
<reference evidence="2 3" key="1">
    <citation type="journal article" date="2017" name="Gigascience">
        <title>Genome sequence of the small brown planthopper, Laodelphax striatellus.</title>
        <authorList>
            <person name="Zhu J."/>
            <person name="Jiang F."/>
            <person name="Wang X."/>
            <person name="Yang P."/>
            <person name="Bao Y."/>
            <person name="Zhao W."/>
            <person name="Wang W."/>
            <person name="Lu H."/>
            <person name="Wang Q."/>
            <person name="Cui N."/>
            <person name="Li J."/>
            <person name="Chen X."/>
            <person name="Luo L."/>
            <person name="Yu J."/>
            <person name="Kang L."/>
            <person name="Cui F."/>
        </authorList>
    </citation>
    <scope>NUCLEOTIDE SEQUENCE [LARGE SCALE GENOMIC DNA]</scope>
    <source>
        <strain evidence="2">Lst14</strain>
    </source>
</reference>
<keyword evidence="3" id="KW-1185">Reference proteome</keyword>
<accession>A0A482XU04</accession>
<evidence type="ECO:0008006" key="4">
    <source>
        <dbReference type="Google" id="ProtNLM"/>
    </source>
</evidence>
<feature type="non-terminal residue" evidence="2">
    <location>
        <position position="59"/>
    </location>
</feature>
<comment type="caution">
    <text evidence="2">The sequence shown here is derived from an EMBL/GenBank/DDBJ whole genome shotgun (WGS) entry which is preliminary data.</text>
</comment>
<sequence length="59" mass="6584">MHHHLLTSFYTVVFILPVAKGHLHNTQKPIFLSPIGNITAHMGKEAVLTCAIENLGKHR</sequence>
<dbReference type="EMBL" id="QKKF02000132">
    <property type="protein sequence ID" value="RZF49266.1"/>
    <property type="molecule type" value="Genomic_DNA"/>
</dbReference>
<dbReference type="OrthoDB" id="10012075at2759"/>
<dbReference type="AlphaFoldDB" id="A0A482XU04"/>
<organism evidence="2 3">
    <name type="scientific">Laodelphax striatellus</name>
    <name type="common">Small brown planthopper</name>
    <name type="synonym">Delphax striatella</name>
    <dbReference type="NCBI Taxonomy" id="195883"/>
    <lineage>
        <taxon>Eukaryota</taxon>
        <taxon>Metazoa</taxon>
        <taxon>Ecdysozoa</taxon>
        <taxon>Arthropoda</taxon>
        <taxon>Hexapoda</taxon>
        <taxon>Insecta</taxon>
        <taxon>Pterygota</taxon>
        <taxon>Neoptera</taxon>
        <taxon>Paraneoptera</taxon>
        <taxon>Hemiptera</taxon>
        <taxon>Auchenorrhyncha</taxon>
        <taxon>Fulgoroidea</taxon>
        <taxon>Delphacidae</taxon>
        <taxon>Criomorphinae</taxon>
        <taxon>Laodelphax</taxon>
    </lineage>
</organism>
<keyword evidence="1" id="KW-0732">Signal</keyword>
<protein>
    <recommendedName>
        <fullName evidence="4">Ig-like domain-containing protein</fullName>
    </recommendedName>
</protein>